<reference evidence="5 6" key="1">
    <citation type="submission" date="2024-04" db="EMBL/GenBank/DDBJ databases">
        <title>Genome assembly C_amara_ONT_v2.</title>
        <authorList>
            <person name="Yant L."/>
            <person name="Moore C."/>
            <person name="Slenker M."/>
        </authorList>
    </citation>
    <scope>NUCLEOTIDE SEQUENCE [LARGE SCALE GENOMIC DNA]</scope>
    <source>
        <tissue evidence="5">Leaf</tissue>
    </source>
</reference>
<dbReference type="AlphaFoldDB" id="A0ABD1C7L7"/>
<evidence type="ECO:0000313" key="6">
    <source>
        <dbReference type="Proteomes" id="UP001558713"/>
    </source>
</evidence>
<accession>A0ABD1C7L7</accession>
<name>A0ABD1C7L7_CARAN</name>
<dbReference type="EMBL" id="JBANAX010000875">
    <property type="protein sequence ID" value="KAL1190487.1"/>
    <property type="molecule type" value="Genomic_DNA"/>
</dbReference>
<organism evidence="5 6">
    <name type="scientific">Cardamine amara subsp. amara</name>
    <dbReference type="NCBI Taxonomy" id="228776"/>
    <lineage>
        <taxon>Eukaryota</taxon>
        <taxon>Viridiplantae</taxon>
        <taxon>Streptophyta</taxon>
        <taxon>Embryophyta</taxon>
        <taxon>Tracheophyta</taxon>
        <taxon>Spermatophyta</taxon>
        <taxon>Magnoliopsida</taxon>
        <taxon>eudicotyledons</taxon>
        <taxon>Gunneridae</taxon>
        <taxon>Pentapetalae</taxon>
        <taxon>rosids</taxon>
        <taxon>malvids</taxon>
        <taxon>Brassicales</taxon>
        <taxon>Brassicaceae</taxon>
        <taxon>Cardamineae</taxon>
        <taxon>Cardamine</taxon>
    </lineage>
</organism>
<dbReference type="GO" id="GO:0009982">
    <property type="term" value="F:pseudouridine synthase activity"/>
    <property type="evidence" value="ECO:0007669"/>
    <property type="project" value="UniProtKB-ARBA"/>
</dbReference>
<evidence type="ECO:0000313" key="5">
    <source>
        <dbReference type="EMBL" id="KAL1225479.1"/>
    </source>
</evidence>
<comment type="caution">
    <text evidence="5">The sequence shown here is derived from an EMBL/GenBank/DDBJ whole genome shotgun (WGS) entry which is preliminary data.</text>
</comment>
<dbReference type="InterPro" id="IPR006224">
    <property type="entry name" value="PsdUridine_synth_RluA-like_CS"/>
</dbReference>
<feature type="signal peptide" evidence="2">
    <location>
        <begin position="1"/>
        <end position="17"/>
    </location>
</feature>
<evidence type="ECO:0000256" key="1">
    <source>
        <dbReference type="ARBA" id="ARBA00000073"/>
    </source>
</evidence>
<evidence type="ECO:0000259" key="3">
    <source>
        <dbReference type="Pfam" id="PF00849"/>
    </source>
</evidence>
<evidence type="ECO:0000313" key="4">
    <source>
        <dbReference type="EMBL" id="KAL1190487.1"/>
    </source>
</evidence>
<dbReference type="Gene3D" id="3.30.2350.10">
    <property type="entry name" value="Pseudouridine synthase"/>
    <property type="match status" value="1"/>
</dbReference>
<dbReference type="Pfam" id="PF00849">
    <property type="entry name" value="PseudoU_synth_2"/>
    <property type="match status" value="1"/>
</dbReference>
<dbReference type="PROSITE" id="PS01129">
    <property type="entry name" value="PSI_RLU"/>
    <property type="match status" value="1"/>
</dbReference>
<sequence length="339" mass="37741">MSVSSLLLRNLFCVSFSANTIFTKPYFAISIKAMEARHHLPTTEETSATKLDYPKPISAPPPPISKDIELKRAMEASSKSSLFNLTRDDVIYEDEWLMAVNKPKGVYCEAVLRSAPQIVLDSSNEFHLANRLDRDTSGVMLITKSHKVAAKLVKAFTEHKVRKSYIALCIGKSPKWNKITVKSGHGRSKHGAWRVYAALDVGRVLPGGSVVRDMETTFEVVSVNGIKNESLEVETVVVVVEGEDELSCDRDNDCVVVVRAFPRSGRTHQIRLHCQYLGIPIRGDVKYHGMYEWSGRTFEGHELHAECLSLDHPITDDPIVIRAPLPSWATGDGTVNDLL</sequence>
<proteinExistence type="predicted"/>
<keyword evidence="2" id="KW-0732">Signal</keyword>
<dbReference type="InterPro" id="IPR050188">
    <property type="entry name" value="RluA_PseudoU_synthase"/>
</dbReference>
<dbReference type="CDD" id="cd02869">
    <property type="entry name" value="PseudoU_synth_RluA_like"/>
    <property type="match status" value="1"/>
</dbReference>
<keyword evidence="6" id="KW-1185">Reference proteome</keyword>
<feature type="chain" id="PRO_5044723296" evidence="2">
    <location>
        <begin position="18"/>
        <end position="339"/>
    </location>
</feature>
<protein>
    <submittedName>
        <fullName evidence="5">RNA pseudouridine synthase 1</fullName>
    </submittedName>
</protein>
<evidence type="ECO:0000256" key="2">
    <source>
        <dbReference type="SAM" id="SignalP"/>
    </source>
</evidence>
<feature type="domain" description="Pseudouridine synthase RsuA/RluA-like" evidence="3">
    <location>
        <begin position="98"/>
        <end position="275"/>
    </location>
</feature>
<dbReference type="SUPFAM" id="SSF55120">
    <property type="entry name" value="Pseudouridine synthase"/>
    <property type="match status" value="1"/>
</dbReference>
<dbReference type="PANTHER" id="PTHR21600">
    <property type="entry name" value="MITOCHONDRIAL RNA PSEUDOURIDINE SYNTHASE"/>
    <property type="match status" value="1"/>
</dbReference>
<dbReference type="PANTHER" id="PTHR21600:SF47">
    <property type="entry name" value="RNA PSEUDOURIDINE SYNTHASE 1"/>
    <property type="match status" value="1"/>
</dbReference>
<dbReference type="InterPro" id="IPR020103">
    <property type="entry name" value="PsdUridine_synth_cat_dom_sf"/>
</dbReference>
<dbReference type="Proteomes" id="UP001558713">
    <property type="component" value="Unassembled WGS sequence"/>
</dbReference>
<dbReference type="InterPro" id="IPR006145">
    <property type="entry name" value="PsdUridine_synth_RsuA/RluA"/>
</dbReference>
<dbReference type="EMBL" id="JBANAX010000030">
    <property type="protein sequence ID" value="KAL1225479.1"/>
    <property type="molecule type" value="Genomic_DNA"/>
</dbReference>
<gene>
    <name evidence="4" type="ORF">V5N11_007740</name>
    <name evidence="5" type="ORF">V5N11_020058</name>
</gene>
<comment type="catalytic activity">
    <reaction evidence="1">
        <text>a uridine in RNA = a pseudouridine in RNA</text>
        <dbReference type="Rhea" id="RHEA:48348"/>
        <dbReference type="Rhea" id="RHEA-COMP:12068"/>
        <dbReference type="Rhea" id="RHEA-COMP:12069"/>
        <dbReference type="ChEBI" id="CHEBI:65314"/>
        <dbReference type="ChEBI" id="CHEBI:65315"/>
    </reaction>
</comment>